<keyword evidence="1" id="KW-1133">Transmembrane helix</keyword>
<feature type="transmembrane region" description="Helical" evidence="1">
    <location>
        <begin position="91"/>
        <end position="114"/>
    </location>
</feature>
<protein>
    <submittedName>
        <fullName evidence="3">Uncharacterized protein</fullName>
    </submittedName>
</protein>
<dbReference type="Proteomes" id="UP001281761">
    <property type="component" value="Unassembled WGS sequence"/>
</dbReference>
<keyword evidence="4" id="KW-1185">Reference proteome</keyword>
<accession>A0ABQ9YER0</accession>
<feature type="signal peptide" evidence="2">
    <location>
        <begin position="1"/>
        <end position="15"/>
    </location>
</feature>
<reference evidence="3 4" key="1">
    <citation type="journal article" date="2022" name="bioRxiv">
        <title>Genomics of Preaxostyla Flagellates Illuminates Evolutionary Transitions and the Path Towards Mitochondrial Loss.</title>
        <authorList>
            <person name="Novak L.V.F."/>
            <person name="Treitli S.C."/>
            <person name="Pyrih J."/>
            <person name="Halakuc P."/>
            <person name="Pipaliya S.V."/>
            <person name="Vacek V."/>
            <person name="Brzon O."/>
            <person name="Soukal P."/>
            <person name="Eme L."/>
            <person name="Dacks J.B."/>
            <person name="Karnkowska A."/>
            <person name="Elias M."/>
            <person name="Hampl V."/>
        </authorList>
    </citation>
    <scope>NUCLEOTIDE SEQUENCE [LARGE SCALE GENOMIC DNA]</scope>
    <source>
        <strain evidence="3">NAU3</strain>
        <tissue evidence="3">Gut</tissue>
    </source>
</reference>
<proteinExistence type="predicted"/>
<feature type="chain" id="PRO_5046498332" evidence="2">
    <location>
        <begin position="16"/>
        <end position="120"/>
    </location>
</feature>
<evidence type="ECO:0000256" key="2">
    <source>
        <dbReference type="SAM" id="SignalP"/>
    </source>
</evidence>
<keyword evidence="2" id="KW-0732">Signal</keyword>
<dbReference type="EMBL" id="JARBJD010000012">
    <property type="protein sequence ID" value="KAK2962089.1"/>
    <property type="molecule type" value="Genomic_DNA"/>
</dbReference>
<evidence type="ECO:0000313" key="4">
    <source>
        <dbReference type="Proteomes" id="UP001281761"/>
    </source>
</evidence>
<sequence length="120" mass="12824">MILQVLTCVISDVLGAEACSKIETPSKCVDTRFCIYCNNTKNLTTGLVTNQSACMAGGQAGANKDDIRNGDLGCALSDTYWLTEKANLPSFTTIALIAFLSSVVGIQLLCALLVRCLKKR</sequence>
<name>A0ABQ9YER0_9EUKA</name>
<evidence type="ECO:0000256" key="1">
    <source>
        <dbReference type="SAM" id="Phobius"/>
    </source>
</evidence>
<evidence type="ECO:0000313" key="3">
    <source>
        <dbReference type="EMBL" id="KAK2962089.1"/>
    </source>
</evidence>
<keyword evidence="1" id="KW-0812">Transmembrane</keyword>
<gene>
    <name evidence="3" type="ORF">BLNAU_2749</name>
</gene>
<organism evidence="3 4">
    <name type="scientific">Blattamonas nauphoetae</name>
    <dbReference type="NCBI Taxonomy" id="2049346"/>
    <lineage>
        <taxon>Eukaryota</taxon>
        <taxon>Metamonada</taxon>
        <taxon>Preaxostyla</taxon>
        <taxon>Oxymonadida</taxon>
        <taxon>Blattamonas</taxon>
    </lineage>
</organism>
<keyword evidence="1" id="KW-0472">Membrane</keyword>
<comment type="caution">
    <text evidence="3">The sequence shown here is derived from an EMBL/GenBank/DDBJ whole genome shotgun (WGS) entry which is preliminary data.</text>
</comment>